<sequence>MVKFPPSRAEVRRFQRAVEEVVSFLKPRLGGDIRVKIISHADADGIAAAAIMARCLYTYNVPLNVKFARPLKPDEIAELGKGNHDFFIFLDQGSSQIEAIHKFILGRKRDVVVIDHHPGEFPEHPNLAYLNPHTCGLNGAKDVSSSGAVYSVVEQLDRSFRPLVGLAIVGAIGDRQELFSGFTSINDTLVKRAIDLGFLRVGEGLRLIGRTLNQ</sequence>
<feature type="non-terminal residue" evidence="2">
    <location>
        <position position="214"/>
    </location>
</feature>
<dbReference type="PANTHER" id="PTHR30255:SF2">
    <property type="entry name" value="SINGLE-STRANDED-DNA-SPECIFIC EXONUCLEASE RECJ"/>
    <property type="match status" value="1"/>
</dbReference>
<evidence type="ECO:0000313" key="2">
    <source>
        <dbReference type="EMBL" id="GAI57924.1"/>
    </source>
</evidence>
<feature type="domain" description="DDH" evidence="1">
    <location>
        <begin position="35"/>
        <end position="154"/>
    </location>
</feature>
<accession>X1RQY7</accession>
<dbReference type="InterPro" id="IPR051673">
    <property type="entry name" value="SSDNA_exonuclease_RecJ"/>
</dbReference>
<dbReference type="InterPro" id="IPR038763">
    <property type="entry name" value="DHH_sf"/>
</dbReference>
<dbReference type="SUPFAM" id="SSF64182">
    <property type="entry name" value="DHH phosphoesterases"/>
    <property type="match status" value="1"/>
</dbReference>
<evidence type="ECO:0000259" key="1">
    <source>
        <dbReference type="Pfam" id="PF01368"/>
    </source>
</evidence>
<name>X1RQY7_9ZZZZ</name>
<dbReference type="Gene3D" id="3.90.1640.30">
    <property type="match status" value="1"/>
</dbReference>
<dbReference type="PANTHER" id="PTHR30255">
    <property type="entry name" value="SINGLE-STRANDED-DNA-SPECIFIC EXONUCLEASE RECJ"/>
    <property type="match status" value="1"/>
</dbReference>
<dbReference type="InterPro" id="IPR001667">
    <property type="entry name" value="DDH_dom"/>
</dbReference>
<dbReference type="Pfam" id="PF01368">
    <property type="entry name" value="DHH"/>
    <property type="match status" value="1"/>
</dbReference>
<reference evidence="2" key="1">
    <citation type="journal article" date="2014" name="Front. Microbiol.">
        <title>High frequency of phylogenetically diverse reductive dehalogenase-homologous genes in deep subseafloor sedimentary metagenomes.</title>
        <authorList>
            <person name="Kawai M."/>
            <person name="Futagami T."/>
            <person name="Toyoda A."/>
            <person name="Takaki Y."/>
            <person name="Nishi S."/>
            <person name="Hori S."/>
            <person name="Arai W."/>
            <person name="Tsubouchi T."/>
            <person name="Morono Y."/>
            <person name="Uchiyama I."/>
            <person name="Ito T."/>
            <person name="Fujiyama A."/>
            <person name="Inagaki F."/>
            <person name="Takami H."/>
        </authorList>
    </citation>
    <scope>NUCLEOTIDE SEQUENCE</scope>
    <source>
        <strain evidence="2">Expedition CK06-06</strain>
    </source>
</reference>
<gene>
    <name evidence="2" type="ORF">S06H3_53682</name>
</gene>
<dbReference type="GO" id="GO:0004527">
    <property type="term" value="F:exonuclease activity"/>
    <property type="evidence" value="ECO:0007669"/>
    <property type="project" value="UniProtKB-KW"/>
</dbReference>
<dbReference type="AlphaFoldDB" id="X1RQY7"/>
<dbReference type="EMBL" id="BARV01034246">
    <property type="protein sequence ID" value="GAI57924.1"/>
    <property type="molecule type" value="Genomic_DNA"/>
</dbReference>
<organism evidence="2">
    <name type="scientific">marine sediment metagenome</name>
    <dbReference type="NCBI Taxonomy" id="412755"/>
    <lineage>
        <taxon>unclassified sequences</taxon>
        <taxon>metagenomes</taxon>
        <taxon>ecological metagenomes</taxon>
    </lineage>
</organism>
<comment type="caution">
    <text evidence="2">The sequence shown here is derived from an EMBL/GenBank/DDBJ whole genome shotgun (WGS) entry which is preliminary data.</text>
</comment>
<proteinExistence type="predicted"/>
<protein>
    <recommendedName>
        <fullName evidence="1">DDH domain-containing protein</fullName>
    </recommendedName>
</protein>